<reference evidence="1 2" key="1">
    <citation type="submission" date="2021-06" db="EMBL/GenBank/DDBJ databases">
        <title>Rheinheimera indica sp. nov., isolated from deep-sea sediment.</title>
        <authorList>
            <person name="Wang Z."/>
            <person name="Zhang X.-Y."/>
        </authorList>
    </citation>
    <scope>NUCLEOTIDE SEQUENCE [LARGE SCALE GENOMIC DNA]</scope>
    <source>
        <strain evidence="1 2">SM2107</strain>
    </source>
</reference>
<protein>
    <recommendedName>
        <fullName evidence="3">MarR family transcriptional regulator</fullName>
    </recommendedName>
</protein>
<gene>
    <name evidence="1" type="ORF">KQY15_02475</name>
</gene>
<accession>A0ABS6MGP4</accession>
<name>A0ABS6MGP4_9GAMM</name>
<proteinExistence type="predicted"/>
<sequence length="73" mass="8192">MQLTYIQKRILVGFGANERSTWGIAHENGLPTSKCLRIMKQLEALGFVEKCQRYSSKNNYVWKLTDAGKAGAA</sequence>
<dbReference type="Proteomes" id="UP000704611">
    <property type="component" value="Unassembled WGS sequence"/>
</dbReference>
<keyword evidence="2" id="KW-1185">Reference proteome</keyword>
<evidence type="ECO:0000313" key="1">
    <source>
        <dbReference type="EMBL" id="MBV2127964.1"/>
    </source>
</evidence>
<organism evidence="1 2">
    <name type="scientific">Arsukibacterium indicum</name>
    <dbReference type="NCBI Taxonomy" id="2848612"/>
    <lineage>
        <taxon>Bacteria</taxon>
        <taxon>Pseudomonadati</taxon>
        <taxon>Pseudomonadota</taxon>
        <taxon>Gammaproteobacteria</taxon>
        <taxon>Chromatiales</taxon>
        <taxon>Chromatiaceae</taxon>
        <taxon>Arsukibacterium</taxon>
    </lineage>
</organism>
<comment type="caution">
    <text evidence="1">The sequence shown here is derived from an EMBL/GenBank/DDBJ whole genome shotgun (WGS) entry which is preliminary data.</text>
</comment>
<dbReference type="RefSeq" id="WP_217666893.1">
    <property type="nucleotide sequence ID" value="NZ_JAHRID010000001.1"/>
</dbReference>
<evidence type="ECO:0000313" key="2">
    <source>
        <dbReference type="Proteomes" id="UP000704611"/>
    </source>
</evidence>
<evidence type="ECO:0008006" key="3">
    <source>
        <dbReference type="Google" id="ProtNLM"/>
    </source>
</evidence>
<dbReference type="EMBL" id="JAHRID010000001">
    <property type="protein sequence ID" value="MBV2127964.1"/>
    <property type="molecule type" value="Genomic_DNA"/>
</dbReference>